<dbReference type="PANTHER" id="PTHR36346">
    <property type="entry name" value="EXPRESSED PROTEIN"/>
    <property type="match status" value="1"/>
</dbReference>
<gene>
    <name evidence="1" type="ORF">MIMGU_mgv1a017483mg</name>
</gene>
<dbReference type="PANTHER" id="PTHR36346:SF2">
    <property type="entry name" value="EXPRESSED PROTEIN"/>
    <property type="match status" value="1"/>
</dbReference>
<reference evidence="1 2" key="1">
    <citation type="journal article" date="2013" name="Proc. Natl. Acad. Sci. U.S.A.">
        <title>Fine-scale variation in meiotic recombination in Mimulus inferred from population shotgun sequencing.</title>
        <authorList>
            <person name="Hellsten U."/>
            <person name="Wright K.M."/>
            <person name="Jenkins J."/>
            <person name="Shu S."/>
            <person name="Yuan Y."/>
            <person name="Wessler S.R."/>
            <person name="Schmutz J."/>
            <person name="Willis J.H."/>
            <person name="Rokhsar D.S."/>
        </authorList>
    </citation>
    <scope>NUCLEOTIDE SEQUENCE [LARGE SCALE GENOMIC DNA]</scope>
    <source>
        <strain evidence="2">cv. DUN x IM62</strain>
    </source>
</reference>
<dbReference type="KEGG" id="egt:105957429"/>
<accession>A0A022RFQ4</accession>
<sequence>MAAVADVCMGELAKLSEKVRARNLFSLKFSKREATHKVGETNESKDANATRCEDTMAETTVLLLIDRWCAPC</sequence>
<evidence type="ECO:0000313" key="2">
    <source>
        <dbReference type="Proteomes" id="UP000030748"/>
    </source>
</evidence>
<dbReference type="OrthoDB" id="683342at2759"/>
<dbReference type="AlphaFoldDB" id="A0A022RFQ4"/>
<organism evidence="1 2">
    <name type="scientific">Erythranthe guttata</name>
    <name type="common">Yellow monkey flower</name>
    <name type="synonym">Mimulus guttatus</name>
    <dbReference type="NCBI Taxonomy" id="4155"/>
    <lineage>
        <taxon>Eukaryota</taxon>
        <taxon>Viridiplantae</taxon>
        <taxon>Streptophyta</taxon>
        <taxon>Embryophyta</taxon>
        <taxon>Tracheophyta</taxon>
        <taxon>Spermatophyta</taxon>
        <taxon>Magnoliopsida</taxon>
        <taxon>eudicotyledons</taxon>
        <taxon>Gunneridae</taxon>
        <taxon>Pentapetalae</taxon>
        <taxon>asterids</taxon>
        <taxon>lamiids</taxon>
        <taxon>Lamiales</taxon>
        <taxon>Phrymaceae</taxon>
        <taxon>Erythranthe</taxon>
    </lineage>
</organism>
<proteinExistence type="predicted"/>
<keyword evidence="2" id="KW-1185">Reference proteome</keyword>
<dbReference type="OMA" id="NDNIMCE"/>
<dbReference type="Proteomes" id="UP000030748">
    <property type="component" value="Unassembled WGS sequence"/>
</dbReference>
<evidence type="ECO:0000313" key="1">
    <source>
        <dbReference type="EMBL" id="EYU37735.1"/>
    </source>
</evidence>
<protein>
    <submittedName>
        <fullName evidence="1">Uncharacterized protein</fullName>
    </submittedName>
</protein>
<dbReference type="EMBL" id="KI630513">
    <property type="protein sequence ID" value="EYU37735.1"/>
    <property type="molecule type" value="Genomic_DNA"/>
</dbReference>
<name>A0A022RFQ4_ERYGU</name>